<dbReference type="EMBL" id="UYRU01070712">
    <property type="protein sequence ID" value="VDN20128.1"/>
    <property type="molecule type" value="Genomic_DNA"/>
</dbReference>
<feature type="region of interest" description="Disordered" evidence="1">
    <location>
        <begin position="1"/>
        <end position="77"/>
    </location>
</feature>
<keyword evidence="3" id="KW-1185">Reference proteome</keyword>
<evidence type="ECO:0000256" key="1">
    <source>
        <dbReference type="SAM" id="MobiDB-lite"/>
    </source>
</evidence>
<dbReference type="Proteomes" id="UP000281553">
    <property type="component" value="Unassembled WGS sequence"/>
</dbReference>
<name>A0A3P7MCH2_DIBLA</name>
<accession>A0A3P7MCH2</accession>
<protein>
    <submittedName>
        <fullName evidence="2">Uncharacterized protein</fullName>
    </submittedName>
</protein>
<proteinExistence type="predicted"/>
<gene>
    <name evidence="2" type="ORF">DILT_LOCUS13562</name>
</gene>
<reference evidence="2 3" key="1">
    <citation type="submission" date="2018-11" db="EMBL/GenBank/DDBJ databases">
        <authorList>
            <consortium name="Pathogen Informatics"/>
        </authorList>
    </citation>
    <scope>NUCLEOTIDE SEQUENCE [LARGE SCALE GENOMIC DNA]</scope>
</reference>
<feature type="compositionally biased region" description="Basic and acidic residues" evidence="1">
    <location>
        <begin position="23"/>
        <end position="39"/>
    </location>
</feature>
<evidence type="ECO:0000313" key="3">
    <source>
        <dbReference type="Proteomes" id="UP000281553"/>
    </source>
</evidence>
<evidence type="ECO:0000313" key="2">
    <source>
        <dbReference type="EMBL" id="VDN20128.1"/>
    </source>
</evidence>
<organism evidence="2 3">
    <name type="scientific">Dibothriocephalus latus</name>
    <name type="common">Fish tapeworm</name>
    <name type="synonym">Diphyllobothrium latum</name>
    <dbReference type="NCBI Taxonomy" id="60516"/>
    <lineage>
        <taxon>Eukaryota</taxon>
        <taxon>Metazoa</taxon>
        <taxon>Spiralia</taxon>
        <taxon>Lophotrochozoa</taxon>
        <taxon>Platyhelminthes</taxon>
        <taxon>Cestoda</taxon>
        <taxon>Eucestoda</taxon>
        <taxon>Diphyllobothriidea</taxon>
        <taxon>Diphyllobothriidae</taxon>
        <taxon>Dibothriocephalus</taxon>
    </lineage>
</organism>
<dbReference type="AlphaFoldDB" id="A0A3P7MCH2"/>
<sequence length="130" mass="14352">MGQPKPTAPSRGEAEEPDDDEEEKKREPIDAHSSEHSDSDGSQSDADNVVPPTSDEVAKDEEEEEEEEEVEKDEEVGRLAIHHFAMDPKATPLQQQLLKSVKEEDICRVFPGSAKLTFPEAPSRPSKAST</sequence>
<feature type="compositionally biased region" description="Acidic residues" evidence="1">
    <location>
        <begin position="58"/>
        <end position="74"/>
    </location>
</feature>